<dbReference type="GO" id="GO:0046872">
    <property type="term" value="F:metal ion binding"/>
    <property type="evidence" value="ECO:0007669"/>
    <property type="project" value="UniProtKB-KW"/>
</dbReference>
<evidence type="ECO:0000313" key="4">
    <source>
        <dbReference type="EMBL" id="PWD98423.1"/>
    </source>
</evidence>
<feature type="binding site" evidence="2">
    <location>
        <position position="173"/>
    </location>
    <ligand>
        <name>Co(2+)</name>
        <dbReference type="ChEBI" id="CHEBI:48828"/>
    </ligand>
</feature>
<dbReference type="SUPFAM" id="SSF53800">
    <property type="entry name" value="Chelatase"/>
    <property type="match status" value="1"/>
</dbReference>
<sequence>MKMNHKILIVFVSLFVTFMGTKAQNTKDKKGILLVTFGTSYPLASKAFDNIDNKVKAQWPDVEVRWAYTSKFIRAKLQRQGTEIDSPAQALVKMAEDGFTHIAVQSLHVIPGSEYHDLLEIVRSMQTLRGIVNIEVGSPLLCGHNDLQVMTDFIHNKFAKGLDEQSSLLLMGHGSHHNANVFYPGFQYYLNAASSKIHLATVEGYPLLDEAIVKMKARGTQKVLLTPFLSVAGDHAQNDMAGEEKDSWKSRLEEEGFYVEIIMKGLAEYDEVVDLWISHLKDIYHEL</sequence>
<evidence type="ECO:0000256" key="3">
    <source>
        <dbReference type="SAM" id="SignalP"/>
    </source>
</evidence>
<gene>
    <name evidence="4" type="ORF">DDZ16_15965</name>
</gene>
<dbReference type="GO" id="GO:0016852">
    <property type="term" value="F:sirohydrochlorin cobaltochelatase activity"/>
    <property type="evidence" value="ECO:0007669"/>
    <property type="project" value="InterPro"/>
</dbReference>
<dbReference type="GO" id="GO:0019251">
    <property type="term" value="P:anaerobic cobalamin biosynthetic process"/>
    <property type="evidence" value="ECO:0007669"/>
    <property type="project" value="InterPro"/>
</dbReference>
<dbReference type="InterPro" id="IPR010388">
    <property type="entry name" value="Anaerobic_Co-chelatase"/>
</dbReference>
<keyword evidence="2" id="KW-0479">Metal-binding</keyword>
<evidence type="ECO:0000256" key="1">
    <source>
        <dbReference type="PIRSR" id="PIRSR033579-1"/>
    </source>
</evidence>
<proteinExistence type="predicted"/>
<name>A0A2U2B5W4_9BACT</name>
<evidence type="ECO:0000313" key="5">
    <source>
        <dbReference type="Proteomes" id="UP000244956"/>
    </source>
</evidence>
<feature type="binding site" evidence="2">
    <location>
        <position position="235"/>
    </location>
    <ligand>
        <name>Co(2+)</name>
        <dbReference type="ChEBI" id="CHEBI:48828"/>
    </ligand>
</feature>
<dbReference type="CDD" id="cd03413">
    <property type="entry name" value="CbiK_C"/>
    <property type="match status" value="1"/>
</dbReference>
<keyword evidence="3" id="KW-0732">Signal</keyword>
<protein>
    <submittedName>
        <fullName evidence="4">Sirohydrochlorin cobaltochelatase</fullName>
    </submittedName>
</protein>
<dbReference type="Gene3D" id="3.40.50.1400">
    <property type="match status" value="2"/>
</dbReference>
<dbReference type="PIRSF" id="PIRSF033579">
    <property type="entry name" value="Anaer_Co_chel"/>
    <property type="match status" value="1"/>
</dbReference>
<dbReference type="Proteomes" id="UP000244956">
    <property type="component" value="Unassembled WGS sequence"/>
</dbReference>
<dbReference type="CDD" id="cd03412">
    <property type="entry name" value="CbiK_N"/>
    <property type="match status" value="1"/>
</dbReference>
<feature type="active site" description="Proton acceptor" evidence="1">
    <location>
        <position position="173"/>
    </location>
</feature>
<feature type="signal peptide" evidence="3">
    <location>
        <begin position="1"/>
        <end position="23"/>
    </location>
</feature>
<reference evidence="4 5" key="1">
    <citation type="submission" date="2018-05" db="EMBL/GenBank/DDBJ databases">
        <title>Marinilabilia rubrum sp. nov., isolated from saltern sediment.</title>
        <authorList>
            <person name="Zhang R."/>
        </authorList>
    </citation>
    <scope>NUCLEOTIDE SEQUENCE [LARGE SCALE GENOMIC DNA]</scope>
    <source>
        <strain evidence="4 5">WTE16</strain>
    </source>
</reference>
<evidence type="ECO:0000256" key="2">
    <source>
        <dbReference type="PIRSR" id="PIRSR033579-3"/>
    </source>
</evidence>
<dbReference type="Pfam" id="PF06180">
    <property type="entry name" value="CbiK"/>
    <property type="match status" value="1"/>
</dbReference>
<dbReference type="EMBL" id="QEWP01000015">
    <property type="protein sequence ID" value="PWD98423.1"/>
    <property type="molecule type" value="Genomic_DNA"/>
</dbReference>
<keyword evidence="2" id="KW-0170">Cobalt</keyword>
<organism evidence="4 5">
    <name type="scientific">Marinilabilia rubra</name>
    <dbReference type="NCBI Taxonomy" id="2162893"/>
    <lineage>
        <taxon>Bacteria</taxon>
        <taxon>Pseudomonadati</taxon>
        <taxon>Bacteroidota</taxon>
        <taxon>Bacteroidia</taxon>
        <taxon>Marinilabiliales</taxon>
        <taxon>Marinilabiliaceae</taxon>
        <taxon>Marinilabilia</taxon>
    </lineage>
</organism>
<dbReference type="AlphaFoldDB" id="A0A2U2B5W4"/>
<feature type="binding site" evidence="2">
    <location>
        <position position="203"/>
    </location>
    <ligand>
        <name>Co(2+)</name>
        <dbReference type="ChEBI" id="CHEBI:48828"/>
    </ligand>
</feature>
<keyword evidence="5" id="KW-1185">Reference proteome</keyword>
<accession>A0A2U2B5W4</accession>
<feature type="chain" id="PRO_5015427418" evidence="3">
    <location>
        <begin position="24"/>
        <end position="287"/>
    </location>
</feature>
<comment type="caution">
    <text evidence="4">The sequence shown here is derived from an EMBL/GenBank/DDBJ whole genome shotgun (WGS) entry which is preliminary data.</text>
</comment>